<accession>A0AAV5CMM0</accession>
<feature type="region of interest" description="Disordered" evidence="1">
    <location>
        <begin position="83"/>
        <end position="105"/>
    </location>
</feature>
<feature type="region of interest" description="Disordered" evidence="1">
    <location>
        <begin position="159"/>
        <end position="190"/>
    </location>
</feature>
<sequence>MHLEGPSLLVSKLSPIHARAVSIFKFSSATSPPAGSHIFVKSSTVSESWLDYLHAHLTQVLAHALGQSPSLAVQRRRRDVAPLPSPVLPRRVTIPPNLSTLPRMPCRRRGPPGLPMEAGALPALPCAAATTPPSSAEDARTGALALDWPNWLGQVALGLRPPRPDLAQGRPPHCARPHRPGAFGPRKKKG</sequence>
<dbReference type="AlphaFoldDB" id="A0AAV5CMM0"/>
<evidence type="ECO:0000313" key="3">
    <source>
        <dbReference type="Proteomes" id="UP001054889"/>
    </source>
</evidence>
<name>A0AAV5CMM0_ELECO</name>
<dbReference type="EMBL" id="BQKI01000007">
    <property type="protein sequence ID" value="GJM99272.1"/>
    <property type="molecule type" value="Genomic_DNA"/>
</dbReference>
<organism evidence="2 3">
    <name type="scientific">Eleusine coracana subsp. coracana</name>
    <dbReference type="NCBI Taxonomy" id="191504"/>
    <lineage>
        <taxon>Eukaryota</taxon>
        <taxon>Viridiplantae</taxon>
        <taxon>Streptophyta</taxon>
        <taxon>Embryophyta</taxon>
        <taxon>Tracheophyta</taxon>
        <taxon>Spermatophyta</taxon>
        <taxon>Magnoliopsida</taxon>
        <taxon>Liliopsida</taxon>
        <taxon>Poales</taxon>
        <taxon>Poaceae</taxon>
        <taxon>PACMAD clade</taxon>
        <taxon>Chloridoideae</taxon>
        <taxon>Cynodonteae</taxon>
        <taxon>Eleusininae</taxon>
        <taxon>Eleusine</taxon>
    </lineage>
</organism>
<reference evidence="2" key="1">
    <citation type="journal article" date="2018" name="DNA Res.">
        <title>Multiple hybrid de novo genome assembly of finger millet, an orphan allotetraploid crop.</title>
        <authorList>
            <person name="Hatakeyama M."/>
            <person name="Aluri S."/>
            <person name="Balachadran M.T."/>
            <person name="Sivarajan S.R."/>
            <person name="Patrignani A."/>
            <person name="Gruter S."/>
            <person name="Poveda L."/>
            <person name="Shimizu-Inatsugi R."/>
            <person name="Baeten J."/>
            <person name="Francoijs K.J."/>
            <person name="Nataraja K.N."/>
            <person name="Reddy Y.A.N."/>
            <person name="Phadnis S."/>
            <person name="Ravikumar R.L."/>
            <person name="Schlapbach R."/>
            <person name="Sreeman S.M."/>
            <person name="Shimizu K.K."/>
        </authorList>
    </citation>
    <scope>NUCLEOTIDE SEQUENCE</scope>
</reference>
<comment type="caution">
    <text evidence="2">The sequence shown here is derived from an EMBL/GenBank/DDBJ whole genome shotgun (WGS) entry which is preliminary data.</text>
</comment>
<proteinExistence type="predicted"/>
<evidence type="ECO:0000313" key="2">
    <source>
        <dbReference type="EMBL" id="GJM99272.1"/>
    </source>
</evidence>
<gene>
    <name evidence="2" type="primary">ga16359</name>
    <name evidence="2" type="ORF">PR202_ga16359</name>
</gene>
<reference evidence="2" key="2">
    <citation type="submission" date="2021-12" db="EMBL/GenBank/DDBJ databases">
        <title>Resequencing data analysis of finger millet.</title>
        <authorList>
            <person name="Hatakeyama M."/>
            <person name="Aluri S."/>
            <person name="Balachadran M.T."/>
            <person name="Sivarajan S.R."/>
            <person name="Poveda L."/>
            <person name="Shimizu-Inatsugi R."/>
            <person name="Schlapbach R."/>
            <person name="Sreeman S.M."/>
            <person name="Shimizu K.K."/>
        </authorList>
    </citation>
    <scope>NUCLEOTIDE SEQUENCE</scope>
</reference>
<protein>
    <submittedName>
        <fullName evidence="2">Uncharacterized protein</fullName>
    </submittedName>
</protein>
<keyword evidence="3" id="KW-1185">Reference proteome</keyword>
<feature type="compositionally biased region" description="Basic residues" evidence="1">
    <location>
        <begin position="173"/>
        <end position="190"/>
    </location>
</feature>
<evidence type="ECO:0000256" key="1">
    <source>
        <dbReference type="SAM" id="MobiDB-lite"/>
    </source>
</evidence>
<dbReference type="Proteomes" id="UP001054889">
    <property type="component" value="Unassembled WGS sequence"/>
</dbReference>